<sequence>MAPLNVPPFIAKCDDDSPTQVQKMDLERVHLMYADKTIVWSWKILRLSFQPSFPPRMPRVQRIPNTKKGYLYTAKSPRRECILFPCEVPLNENHLNPRIVRAEKMFSLHDGVTVIHEAVVHNGRFRFLIVGYHSRNGPRNRALEDVLPDIHWHGEIAVLFLGTRRPFIESPRGSPSRSIGRFFELLGSSQSTHLAV</sequence>
<proteinExistence type="predicted"/>
<evidence type="ECO:0000313" key="2">
    <source>
        <dbReference type="Proteomes" id="UP001175227"/>
    </source>
</evidence>
<reference evidence="1" key="1">
    <citation type="submission" date="2023-06" db="EMBL/GenBank/DDBJ databases">
        <authorList>
            <consortium name="Lawrence Berkeley National Laboratory"/>
            <person name="Ahrendt S."/>
            <person name="Sahu N."/>
            <person name="Indic B."/>
            <person name="Wong-Bajracharya J."/>
            <person name="Merenyi Z."/>
            <person name="Ke H.-M."/>
            <person name="Monk M."/>
            <person name="Kocsube S."/>
            <person name="Drula E."/>
            <person name="Lipzen A."/>
            <person name="Balint B."/>
            <person name="Henrissat B."/>
            <person name="Andreopoulos B."/>
            <person name="Martin F.M."/>
            <person name="Harder C.B."/>
            <person name="Rigling D."/>
            <person name="Ford K.L."/>
            <person name="Foster G.D."/>
            <person name="Pangilinan J."/>
            <person name="Papanicolaou A."/>
            <person name="Barry K."/>
            <person name="LaButti K."/>
            <person name="Viragh M."/>
            <person name="Koriabine M."/>
            <person name="Yan M."/>
            <person name="Riley R."/>
            <person name="Champramary S."/>
            <person name="Plett K.L."/>
            <person name="Tsai I.J."/>
            <person name="Slot J."/>
            <person name="Sipos G."/>
            <person name="Plett J."/>
            <person name="Nagy L.G."/>
            <person name="Grigoriev I.V."/>
        </authorList>
    </citation>
    <scope>NUCLEOTIDE SEQUENCE</scope>
    <source>
        <strain evidence="1">ICMP 16352</strain>
    </source>
</reference>
<dbReference type="Proteomes" id="UP001175227">
    <property type="component" value="Unassembled WGS sequence"/>
</dbReference>
<protein>
    <submittedName>
        <fullName evidence="1">Uncharacterized protein</fullName>
    </submittedName>
</protein>
<dbReference type="AlphaFoldDB" id="A0AA39NMR6"/>
<gene>
    <name evidence="1" type="ORF">IW261DRAFT_1426348</name>
</gene>
<name>A0AA39NMR6_9AGAR</name>
<comment type="caution">
    <text evidence="1">The sequence shown here is derived from an EMBL/GenBank/DDBJ whole genome shotgun (WGS) entry which is preliminary data.</text>
</comment>
<accession>A0AA39NMR6</accession>
<keyword evidence="2" id="KW-1185">Reference proteome</keyword>
<evidence type="ECO:0000313" key="1">
    <source>
        <dbReference type="EMBL" id="KAK0468520.1"/>
    </source>
</evidence>
<organism evidence="1 2">
    <name type="scientific">Armillaria novae-zelandiae</name>
    <dbReference type="NCBI Taxonomy" id="153914"/>
    <lineage>
        <taxon>Eukaryota</taxon>
        <taxon>Fungi</taxon>
        <taxon>Dikarya</taxon>
        <taxon>Basidiomycota</taxon>
        <taxon>Agaricomycotina</taxon>
        <taxon>Agaricomycetes</taxon>
        <taxon>Agaricomycetidae</taxon>
        <taxon>Agaricales</taxon>
        <taxon>Marasmiineae</taxon>
        <taxon>Physalacriaceae</taxon>
        <taxon>Armillaria</taxon>
    </lineage>
</organism>
<dbReference type="EMBL" id="JAUEPR010000071">
    <property type="protein sequence ID" value="KAK0468520.1"/>
    <property type="molecule type" value="Genomic_DNA"/>
</dbReference>